<gene>
    <name evidence="3" type="ORF">ETB97_010933</name>
</gene>
<dbReference type="InterPro" id="IPR023210">
    <property type="entry name" value="NADP_OxRdtase_dom"/>
</dbReference>
<dbReference type="Pfam" id="PF00248">
    <property type="entry name" value="Aldo_ket_red"/>
    <property type="match status" value="1"/>
</dbReference>
<organism evidence="3 4">
    <name type="scientific">Petromyces alliaceus</name>
    <name type="common">Aspergillus alliaceus</name>
    <dbReference type="NCBI Taxonomy" id="209559"/>
    <lineage>
        <taxon>Eukaryota</taxon>
        <taxon>Fungi</taxon>
        <taxon>Dikarya</taxon>
        <taxon>Ascomycota</taxon>
        <taxon>Pezizomycotina</taxon>
        <taxon>Eurotiomycetes</taxon>
        <taxon>Eurotiomycetidae</taxon>
        <taxon>Eurotiales</taxon>
        <taxon>Aspergillaceae</taxon>
        <taxon>Aspergillus</taxon>
        <taxon>Aspergillus subgen. Circumdati</taxon>
    </lineage>
</organism>
<dbReference type="AlphaFoldDB" id="A0A8H6E146"/>
<dbReference type="GO" id="GO:0016491">
    <property type="term" value="F:oxidoreductase activity"/>
    <property type="evidence" value="ECO:0007669"/>
    <property type="project" value="UniProtKB-KW"/>
</dbReference>
<feature type="domain" description="NADP-dependent oxidoreductase" evidence="2">
    <location>
        <begin position="3"/>
        <end position="77"/>
    </location>
</feature>
<dbReference type="EMBL" id="SPNV01000611">
    <property type="protein sequence ID" value="KAF5854883.1"/>
    <property type="molecule type" value="Genomic_DNA"/>
</dbReference>
<keyword evidence="4" id="KW-1185">Reference proteome</keyword>
<evidence type="ECO:0000256" key="1">
    <source>
        <dbReference type="ARBA" id="ARBA00023002"/>
    </source>
</evidence>
<proteinExistence type="predicted"/>
<name>A0A8H6E146_PETAA</name>
<dbReference type="InterPro" id="IPR036812">
    <property type="entry name" value="NAD(P)_OxRdtase_dom_sf"/>
</dbReference>
<accession>A0A8H6E146</accession>
<evidence type="ECO:0000259" key="2">
    <source>
        <dbReference type="Pfam" id="PF00248"/>
    </source>
</evidence>
<reference evidence="3 4" key="1">
    <citation type="submission" date="2019-04" db="EMBL/GenBank/DDBJ databases">
        <title>Aspergillus burnettii sp. nov., novel species from soil in southeast Queensland.</title>
        <authorList>
            <person name="Gilchrist C.L.M."/>
            <person name="Pitt J.I."/>
            <person name="Lange L."/>
            <person name="Lacey H.J."/>
            <person name="Vuong D."/>
            <person name="Midgley D.J."/>
            <person name="Greenfield P."/>
            <person name="Bradbury M."/>
            <person name="Lacey E."/>
            <person name="Busk P.K."/>
            <person name="Pilgaard B."/>
            <person name="Chooi Y.H."/>
            <person name="Piggott A.M."/>
        </authorList>
    </citation>
    <scope>NUCLEOTIDE SEQUENCE [LARGE SCALE GENOMIC DNA]</scope>
    <source>
        <strain evidence="3 4">FRR 5400</strain>
    </source>
</reference>
<comment type="caution">
    <text evidence="3">The sequence shown here is derived from an EMBL/GenBank/DDBJ whole genome shotgun (WGS) entry which is preliminary data.</text>
</comment>
<feature type="non-terminal residue" evidence="3">
    <location>
        <position position="1"/>
    </location>
</feature>
<dbReference type="Gene3D" id="3.20.20.100">
    <property type="entry name" value="NADP-dependent oxidoreductase domain"/>
    <property type="match status" value="1"/>
</dbReference>
<evidence type="ECO:0000313" key="3">
    <source>
        <dbReference type="EMBL" id="KAF5854883.1"/>
    </source>
</evidence>
<evidence type="ECO:0000313" key="4">
    <source>
        <dbReference type="Proteomes" id="UP000541154"/>
    </source>
</evidence>
<protein>
    <recommendedName>
        <fullName evidence="2">NADP-dependent oxidoreductase domain-containing protein</fullName>
    </recommendedName>
</protein>
<dbReference type="Proteomes" id="UP000541154">
    <property type="component" value="Unassembled WGS sequence"/>
</dbReference>
<dbReference type="SUPFAM" id="SSF51430">
    <property type="entry name" value="NAD(P)-linked oxidoreductase"/>
    <property type="match status" value="1"/>
</dbReference>
<sequence>ADMLEGLRLWGKIASEAEIPKAELAYRWVAYHSVLKGHYGDALIFGSRNGKQLQGTLAGLRNGPLEPEIVQRIELIWEKVKPDAPVDNFNSVGK</sequence>
<keyword evidence="1" id="KW-0560">Oxidoreductase</keyword>